<dbReference type="Proteomes" id="UP000887580">
    <property type="component" value="Unplaced"/>
</dbReference>
<reference evidence="2" key="1">
    <citation type="submission" date="2022-11" db="UniProtKB">
        <authorList>
            <consortium name="WormBaseParasite"/>
        </authorList>
    </citation>
    <scope>IDENTIFICATION</scope>
</reference>
<protein>
    <submittedName>
        <fullName evidence="2">Histone H4</fullName>
    </submittedName>
</protein>
<organism evidence="1 2">
    <name type="scientific">Panagrolaimus sp. PS1159</name>
    <dbReference type="NCBI Taxonomy" id="55785"/>
    <lineage>
        <taxon>Eukaryota</taxon>
        <taxon>Metazoa</taxon>
        <taxon>Ecdysozoa</taxon>
        <taxon>Nematoda</taxon>
        <taxon>Chromadorea</taxon>
        <taxon>Rhabditida</taxon>
        <taxon>Tylenchina</taxon>
        <taxon>Panagrolaimomorpha</taxon>
        <taxon>Panagrolaimoidea</taxon>
        <taxon>Panagrolaimidae</taxon>
        <taxon>Panagrolaimus</taxon>
    </lineage>
</organism>
<evidence type="ECO:0000313" key="2">
    <source>
        <dbReference type="WBParaSite" id="PS1159_v2.g19783.t1"/>
    </source>
</evidence>
<proteinExistence type="predicted"/>
<sequence>MSGRGRSSGAGRGKGGPKRRQNLKTRIIDGITKPALRRLARRGGVKRINGLVYEEMRDILKTFLCNLLNDSITYCEYSKRKIVTTLDVIYSLKRQNRALYGYD</sequence>
<dbReference type="WBParaSite" id="PS1159_v2.g19783.t1">
    <property type="protein sequence ID" value="PS1159_v2.g19783.t1"/>
    <property type="gene ID" value="PS1159_v2.g19783"/>
</dbReference>
<name>A0AC35FSB2_9BILA</name>
<accession>A0AC35FSB2</accession>
<evidence type="ECO:0000313" key="1">
    <source>
        <dbReference type="Proteomes" id="UP000887580"/>
    </source>
</evidence>